<comment type="caution">
    <text evidence="1">The sequence shown here is derived from an EMBL/GenBank/DDBJ whole genome shotgun (WGS) entry which is preliminary data.</text>
</comment>
<sequence>MREKLQQYNFTIEYKKGSEIIEADAHSRIYGSTSDNPTSNLPRKVLIDSSRTWYYKVNENETKFSPPVEDRQEILDVAHKTITHHGGREAMIYEIKKNTIGLN</sequence>
<accession>A0A9P6GZ29</accession>
<reference evidence="1 2" key="1">
    <citation type="journal article" date="2020" name="Genome Biol. Evol.">
        <title>Comparative genomics of strictly vertically transmitted, feminizing microsporidia endosymbionts of amphipod crustaceans.</title>
        <authorList>
            <person name="Cormier A."/>
            <person name="Chebbi M.A."/>
            <person name="Giraud I."/>
            <person name="Wattier R."/>
            <person name="Teixeira M."/>
            <person name="Gilbert C."/>
            <person name="Rigaud T."/>
            <person name="Cordaux R."/>
        </authorList>
    </citation>
    <scope>NUCLEOTIDE SEQUENCE [LARGE SCALE GENOMIC DNA]</scope>
    <source>
        <strain evidence="1 2">Ou3-Ou53</strain>
    </source>
</reference>
<evidence type="ECO:0000313" key="2">
    <source>
        <dbReference type="Proteomes" id="UP000740883"/>
    </source>
</evidence>
<dbReference type="EMBL" id="SBJO01000319">
    <property type="protein sequence ID" value="KAF9761516.1"/>
    <property type="molecule type" value="Genomic_DNA"/>
</dbReference>
<evidence type="ECO:0000313" key="1">
    <source>
        <dbReference type="EMBL" id="KAF9761516.1"/>
    </source>
</evidence>
<name>A0A9P6GZ29_9MICR</name>
<proteinExistence type="predicted"/>
<gene>
    <name evidence="1" type="ORF">NGRA_2596</name>
</gene>
<protein>
    <submittedName>
        <fullName evidence="1">Uncharacterized protein</fullName>
    </submittedName>
</protein>
<organism evidence="1 2">
    <name type="scientific">Nosema granulosis</name>
    <dbReference type="NCBI Taxonomy" id="83296"/>
    <lineage>
        <taxon>Eukaryota</taxon>
        <taxon>Fungi</taxon>
        <taxon>Fungi incertae sedis</taxon>
        <taxon>Microsporidia</taxon>
        <taxon>Nosematidae</taxon>
        <taxon>Nosema</taxon>
    </lineage>
</organism>
<keyword evidence="2" id="KW-1185">Reference proteome</keyword>
<dbReference type="AlphaFoldDB" id="A0A9P6GZ29"/>
<dbReference type="Proteomes" id="UP000740883">
    <property type="component" value="Unassembled WGS sequence"/>
</dbReference>